<proteinExistence type="predicted"/>
<dbReference type="OMA" id="VFTNDAM"/>
<dbReference type="Ensembl" id="ENSMMOT00000004104.1">
    <property type="protein sequence ID" value="ENSMMOP00000004032.1"/>
    <property type="gene ID" value="ENSMMOG00000003217.1"/>
</dbReference>
<dbReference type="STRING" id="94237.ENSMMOP00000004032"/>
<name>A0A3Q3VYA2_MOLML</name>
<evidence type="ECO:0000313" key="2">
    <source>
        <dbReference type="Proteomes" id="UP000261620"/>
    </source>
</evidence>
<organism evidence="1 2">
    <name type="scientific">Mola mola</name>
    <name type="common">Ocean sunfish</name>
    <name type="synonym">Tetraodon mola</name>
    <dbReference type="NCBI Taxonomy" id="94237"/>
    <lineage>
        <taxon>Eukaryota</taxon>
        <taxon>Metazoa</taxon>
        <taxon>Chordata</taxon>
        <taxon>Craniata</taxon>
        <taxon>Vertebrata</taxon>
        <taxon>Euteleostomi</taxon>
        <taxon>Actinopterygii</taxon>
        <taxon>Neopterygii</taxon>
        <taxon>Teleostei</taxon>
        <taxon>Neoteleostei</taxon>
        <taxon>Acanthomorphata</taxon>
        <taxon>Eupercaria</taxon>
        <taxon>Tetraodontiformes</taxon>
        <taxon>Molidae</taxon>
        <taxon>Mola</taxon>
    </lineage>
</organism>
<evidence type="ECO:0000313" key="1">
    <source>
        <dbReference type="Ensembl" id="ENSMMOP00000004032.1"/>
    </source>
</evidence>
<dbReference type="PANTHER" id="PTHR45913">
    <property type="entry name" value="EPM2A-INTERACTING PROTEIN 1"/>
    <property type="match status" value="1"/>
</dbReference>
<keyword evidence="2" id="KW-1185">Reference proteome</keyword>
<evidence type="ECO:0008006" key="3">
    <source>
        <dbReference type="Google" id="ProtNLM"/>
    </source>
</evidence>
<reference evidence="1" key="2">
    <citation type="submission" date="2025-09" db="UniProtKB">
        <authorList>
            <consortium name="Ensembl"/>
        </authorList>
    </citation>
    <scope>IDENTIFICATION</scope>
</reference>
<accession>A0A3Q3VYA2</accession>
<dbReference type="Proteomes" id="UP000261620">
    <property type="component" value="Unplaced"/>
</dbReference>
<dbReference type="AlphaFoldDB" id="A0A3Q3VYA2"/>
<sequence>PTLKENHGRSIITSLFTSNTSQLDSGLVASYNISMLIVKCGMPLTLGQKLVLPAIKEVISSVTERDPTPALKSIPLSNDTVPHRINEMDTDTEEQLCLDETTTSDNNALLMAYVCCKTFDGQEMDEEFLFSKYLETETKGQTIFNVLHANLQKSIPEQVPHVLTIHGVLHHHNLVAKSKNLPFPKSLNVAVKAINKIKAHALNDRLFRQLCQEIDETFEPLLLHAELHWLSKGNCFAHFCELFDSIVEFLEEVDAALGEKVSSSRCDIMYLADFFDRMNEVTLKPQGKGVTLVQCKAVILTYLKSAHRTLCSFYSMQVSEALADEGLLVYIDHLRMVKADMGICFRDLLDLDIPIWVVQPFQVEVTQCEPAIQEHLFDIQSDDEAKAIFRTSGWGGMWAKYAKRYPALWEKMRLLLLAFPASYLVEPGFSHVLHMQSTYRNGLDLMASGTLHL</sequence>
<reference evidence="1" key="1">
    <citation type="submission" date="2025-08" db="UniProtKB">
        <authorList>
            <consortium name="Ensembl"/>
        </authorList>
    </citation>
    <scope>IDENTIFICATION</scope>
</reference>
<protein>
    <recommendedName>
        <fullName evidence="3">HAT C-terminal dimerisation domain-containing protein</fullName>
    </recommendedName>
</protein>
<dbReference type="PANTHER" id="PTHR45913:SF22">
    <property type="entry name" value="SCAN BOX DOMAIN-CONTAINING PROTEIN"/>
    <property type="match status" value="1"/>
</dbReference>